<evidence type="ECO:0000313" key="2">
    <source>
        <dbReference type="Proteomes" id="UP000016511"/>
    </source>
</evidence>
<dbReference type="AlphaFoldDB" id="U1X234"/>
<protein>
    <submittedName>
        <fullName evidence="1">Uncharacterized protein</fullName>
    </submittedName>
</protein>
<proteinExistence type="predicted"/>
<keyword evidence="2" id="KW-1185">Reference proteome</keyword>
<organism evidence="1 2">
    <name type="scientific">Aneurinibacillus aneurinilyticus ATCC 12856</name>
    <dbReference type="NCBI Taxonomy" id="649747"/>
    <lineage>
        <taxon>Bacteria</taxon>
        <taxon>Bacillati</taxon>
        <taxon>Bacillota</taxon>
        <taxon>Bacilli</taxon>
        <taxon>Bacillales</taxon>
        <taxon>Paenibacillaceae</taxon>
        <taxon>Aneurinibacillus group</taxon>
        <taxon>Aneurinibacillus</taxon>
    </lineage>
</organism>
<dbReference type="EMBL" id="AWSJ01000170">
    <property type="protein sequence ID" value="ERI09030.1"/>
    <property type="molecule type" value="Genomic_DNA"/>
</dbReference>
<dbReference type="HOGENOM" id="CLU_3284026_0_0_9"/>
<comment type="caution">
    <text evidence="1">The sequence shown here is derived from an EMBL/GenBank/DDBJ whole genome shotgun (WGS) entry which is preliminary data.</text>
</comment>
<gene>
    <name evidence="1" type="ORF">HMPREF0083_02887</name>
</gene>
<accession>U1X234</accession>
<reference evidence="1 2" key="1">
    <citation type="submission" date="2013-08" db="EMBL/GenBank/DDBJ databases">
        <authorList>
            <person name="Weinstock G."/>
            <person name="Sodergren E."/>
            <person name="Wylie T."/>
            <person name="Fulton L."/>
            <person name="Fulton R."/>
            <person name="Fronick C."/>
            <person name="O'Laughlin M."/>
            <person name="Godfrey J."/>
            <person name="Miner T."/>
            <person name="Herter B."/>
            <person name="Appelbaum E."/>
            <person name="Cordes M."/>
            <person name="Lek S."/>
            <person name="Wollam A."/>
            <person name="Pepin K.H."/>
            <person name="Palsikar V.B."/>
            <person name="Mitreva M."/>
            <person name="Wilson R.K."/>
        </authorList>
    </citation>
    <scope>NUCLEOTIDE SEQUENCE [LARGE SCALE GENOMIC DNA]</scope>
    <source>
        <strain evidence="1 2">ATCC 12856</strain>
    </source>
</reference>
<evidence type="ECO:0000313" key="1">
    <source>
        <dbReference type="EMBL" id="ERI09030.1"/>
    </source>
</evidence>
<sequence>MEKAIHSALDSPHLYMLFHGLTPFNLARKKGSFLLIVQVE</sequence>
<name>U1X234_ANEAE</name>
<dbReference type="STRING" id="649747.HMPREF0083_02887"/>
<dbReference type="Proteomes" id="UP000016511">
    <property type="component" value="Unassembled WGS sequence"/>
</dbReference>